<evidence type="ECO:0000256" key="3">
    <source>
        <dbReference type="ARBA" id="ARBA00012483"/>
    </source>
</evidence>
<dbReference type="Gene3D" id="3.30.40.10">
    <property type="entry name" value="Zinc/RING finger domain, C3HC4 (zinc finger)"/>
    <property type="match status" value="1"/>
</dbReference>
<evidence type="ECO:0000256" key="5">
    <source>
        <dbReference type="ARBA" id="ARBA00022786"/>
    </source>
</evidence>
<dbReference type="InterPro" id="IPR045210">
    <property type="entry name" value="RING-Ubox_PUB"/>
</dbReference>
<dbReference type="InterPro" id="IPR013083">
    <property type="entry name" value="Znf_RING/FYVE/PHD"/>
</dbReference>
<feature type="region of interest" description="Disordered" evidence="6">
    <location>
        <begin position="1"/>
        <end position="32"/>
    </location>
</feature>
<dbReference type="EMBL" id="LR862129">
    <property type="protein sequence ID" value="CAD1817487.1"/>
    <property type="molecule type" value="Genomic_DNA"/>
</dbReference>
<reference evidence="8" key="1">
    <citation type="submission" date="2020-07" db="EMBL/GenBank/DDBJ databases">
        <authorList>
            <person name="Lin J."/>
        </authorList>
    </citation>
    <scope>NUCLEOTIDE SEQUENCE</scope>
</reference>
<feature type="domain" description="U-box" evidence="7">
    <location>
        <begin position="249"/>
        <end position="324"/>
    </location>
</feature>
<comment type="pathway">
    <text evidence="2">Protein modification; protein ubiquitination.</text>
</comment>
<feature type="compositionally biased region" description="Basic residues" evidence="6">
    <location>
        <begin position="90"/>
        <end position="109"/>
    </location>
</feature>
<accession>A0A6V7NG19</accession>
<proteinExistence type="predicted"/>
<evidence type="ECO:0000256" key="1">
    <source>
        <dbReference type="ARBA" id="ARBA00000900"/>
    </source>
</evidence>
<evidence type="ECO:0000313" key="8">
    <source>
        <dbReference type="EMBL" id="CAD1817487.1"/>
    </source>
</evidence>
<feature type="region of interest" description="Disordered" evidence="6">
    <location>
        <begin position="326"/>
        <end position="345"/>
    </location>
</feature>
<dbReference type="GO" id="GO:0016567">
    <property type="term" value="P:protein ubiquitination"/>
    <property type="evidence" value="ECO:0007669"/>
    <property type="project" value="UniProtKB-UniPathway"/>
</dbReference>
<dbReference type="SMART" id="SM00504">
    <property type="entry name" value="Ubox"/>
    <property type="match status" value="1"/>
</dbReference>
<organism evidence="8">
    <name type="scientific">Ananas comosus var. bracteatus</name>
    <name type="common">red pineapple</name>
    <dbReference type="NCBI Taxonomy" id="296719"/>
    <lineage>
        <taxon>Eukaryota</taxon>
        <taxon>Viridiplantae</taxon>
        <taxon>Streptophyta</taxon>
        <taxon>Embryophyta</taxon>
        <taxon>Tracheophyta</taxon>
        <taxon>Spermatophyta</taxon>
        <taxon>Magnoliopsida</taxon>
        <taxon>Liliopsida</taxon>
        <taxon>Poales</taxon>
        <taxon>Bromeliaceae</taxon>
        <taxon>Bromelioideae</taxon>
        <taxon>Ananas</taxon>
    </lineage>
</organism>
<sequence>MAIVASSSSSSSSSMLAPPPPPSHLPSSPSDAEALRSLLRLSREISLSDPPRSLPTRLLATAASRRCKLLSVLFEELLRDGAPLPPPPGGRRRRRRVPRAQPRPRHAPRHPPAAELAVAEDVRDLVDLARRQCRRSTPAPDPAEDALRSEVLKLIREIEMEIVPDRARLAAIFELLGLDDSPSCRDEIELLEREIGDRAAEKWTSVMVALVGLLRYAKCVLYGASTPRSDASSAAGFSSSAAADELAAAAPRDFRCPISLDLMRDPVVVVATGQTYDRASIATWFASGHATCPKTGQVLPHLDLVPNRALKNLISRWCHENGVPFDPSASSSSSSSSSSAAAAAGGKTLLPTRTAAAAAATP</sequence>
<gene>
    <name evidence="8" type="ORF">CB5_LOCUS698</name>
</gene>
<dbReference type="PROSITE" id="PS51698">
    <property type="entry name" value="U_BOX"/>
    <property type="match status" value="1"/>
</dbReference>
<name>A0A6V7NG19_ANACO</name>
<feature type="region of interest" description="Disordered" evidence="6">
    <location>
        <begin position="80"/>
        <end position="113"/>
    </location>
</feature>
<feature type="compositionally biased region" description="Low complexity" evidence="6">
    <location>
        <begin position="328"/>
        <end position="344"/>
    </location>
</feature>
<dbReference type="CDD" id="cd16664">
    <property type="entry name" value="RING-Ubox_PUB"/>
    <property type="match status" value="1"/>
</dbReference>
<feature type="compositionally biased region" description="Low complexity" evidence="6">
    <location>
        <begin position="1"/>
        <end position="16"/>
    </location>
</feature>
<dbReference type="Pfam" id="PF04564">
    <property type="entry name" value="U-box"/>
    <property type="match status" value="1"/>
</dbReference>
<protein>
    <recommendedName>
        <fullName evidence="3">RING-type E3 ubiquitin transferase</fullName>
        <ecNumber evidence="3">2.3.2.27</ecNumber>
    </recommendedName>
</protein>
<keyword evidence="4" id="KW-0808">Transferase</keyword>
<dbReference type="FunFam" id="3.30.40.10:FF:000442">
    <property type="entry name" value="RING-type E3 ubiquitin transferase"/>
    <property type="match status" value="1"/>
</dbReference>
<evidence type="ECO:0000256" key="6">
    <source>
        <dbReference type="SAM" id="MobiDB-lite"/>
    </source>
</evidence>
<dbReference type="AlphaFoldDB" id="A0A6V7NG19"/>
<dbReference type="SUPFAM" id="SSF57850">
    <property type="entry name" value="RING/U-box"/>
    <property type="match status" value="1"/>
</dbReference>
<evidence type="ECO:0000256" key="4">
    <source>
        <dbReference type="ARBA" id="ARBA00022679"/>
    </source>
</evidence>
<evidence type="ECO:0000256" key="2">
    <source>
        <dbReference type="ARBA" id="ARBA00004906"/>
    </source>
</evidence>
<keyword evidence="5" id="KW-0833">Ubl conjugation pathway</keyword>
<comment type="catalytic activity">
    <reaction evidence="1">
        <text>S-ubiquitinyl-[E2 ubiquitin-conjugating enzyme]-L-cysteine + [acceptor protein]-L-lysine = [E2 ubiquitin-conjugating enzyme]-L-cysteine + N(6)-ubiquitinyl-[acceptor protein]-L-lysine.</text>
        <dbReference type="EC" id="2.3.2.27"/>
    </reaction>
</comment>
<dbReference type="InterPro" id="IPR003613">
    <property type="entry name" value="Ubox_domain"/>
</dbReference>
<dbReference type="EC" id="2.3.2.27" evidence="3"/>
<dbReference type="PANTHER" id="PTHR23315">
    <property type="entry name" value="U BOX DOMAIN-CONTAINING"/>
    <property type="match status" value="1"/>
</dbReference>
<evidence type="ECO:0000259" key="7">
    <source>
        <dbReference type="PROSITE" id="PS51698"/>
    </source>
</evidence>
<dbReference type="PANTHER" id="PTHR23315:SF63">
    <property type="entry name" value="U-BOX DOMAIN-CONTAINING PROTEIN 16"/>
    <property type="match status" value="1"/>
</dbReference>
<dbReference type="GO" id="GO:0061630">
    <property type="term" value="F:ubiquitin protein ligase activity"/>
    <property type="evidence" value="ECO:0007669"/>
    <property type="project" value="UniProtKB-EC"/>
</dbReference>
<dbReference type="UniPathway" id="UPA00143"/>